<organism evidence="1 2">
    <name type="scientific">Halococcoides cellulosivorans</name>
    <dbReference type="NCBI Taxonomy" id="1679096"/>
    <lineage>
        <taxon>Archaea</taxon>
        <taxon>Methanobacteriati</taxon>
        <taxon>Methanobacteriota</taxon>
        <taxon>Stenosarchaea group</taxon>
        <taxon>Halobacteria</taxon>
        <taxon>Halobacteriales</taxon>
        <taxon>Haloarculaceae</taxon>
        <taxon>Halococcoides</taxon>
    </lineage>
</organism>
<evidence type="ECO:0000313" key="1">
    <source>
        <dbReference type="EMBL" id="AWB26366.1"/>
    </source>
</evidence>
<dbReference type="KEGG" id="harc:HARCEL1_00845"/>
<proteinExistence type="predicted"/>
<keyword evidence="2" id="KW-1185">Reference proteome</keyword>
<reference evidence="1 2" key="1">
    <citation type="submission" date="2018-04" db="EMBL/GenBank/DDBJ databases">
        <title>Halococcoides cellulosivorans gen. nov., sp. nov., an extremely halophilic cellulose-utilizing haloarchaeon from hypersaline lakes.</title>
        <authorList>
            <person name="Sorokin D.Y."/>
            <person name="Toshchakov S.V."/>
            <person name="Samarov N.I."/>
            <person name="Korzhenkov A."/>
            <person name="Kublanov I.V."/>
        </authorList>
    </citation>
    <scope>NUCLEOTIDE SEQUENCE [LARGE SCALE GENOMIC DNA]</scope>
    <source>
        <strain evidence="1 2">HArcel1</strain>
    </source>
</reference>
<dbReference type="AlphaFoldDB" id="A0A2R4WXV6"/>
<sequence>MLRIEGRYADVALTGTLYEPGDDPPEYRGAPTPETDFVWVCDAITPVGTGGVVQEIDGREVRVIFEQPAPRGFDDRGRAIDAAHDHLVEQFARLGVDPDAATVSVLD</sequence>
<gene>
    <name evidence="1" type="ORF">HARCEL1_00845</name>
</gene>
<dbReference type="RefSeq" id="WP_108380735.1">
    <property type="nucleotide sequence ID" value="NZ_CP028858.1"/>
</dbReference>
<accession>A0A2R4WXV6</accession>
<name>A0A2R4WXV6_9EURY</name>
<dbReference type="InterPro" id="IPR055537">
    <property type="entry name" value="DUF7113"/>
</dbReference>
<dbReference type="Proteomes" id="UP000244727">
    <property type="component" value="Chromosome"/>
</dbReference>
<dbReference type="Pfam" id="PF23425">
    <property type="entry name" value="DUF7113"/>
    <property type="match status" value="1"/>
</dbReference>
<evidence type="ECO:0000313" key="2">
    <source>
        <dbReference type="Proteomes" id="UP000244727"/>
    </source>
</evidence>
<dbReference type="GeneID" id="36511010"/>
<protein>
    <submittedName>
        <fullName evidence="1">Uncharacterized protein</fullName>
    </submittedName>
</protein>
<dbReference type="EMBL" id="CP028858">
    <property type="protein sequence ID" value="AWB26366.1"/>
    <property type="molecule type" value="Genomic_DNA"/>
</dbReference>